<dbReference type="InterPro" id="IPR001995">
    <property type="entry name" value="Peptidase_A2_cat"/>
</dbReference>
<dbReference type="InterPro" id="IPR021109">
    <property type="entry name" value="Peptidase_aspartic_dom_sf"/>
</dbReference>
<dbReference type="PROSITE" id="PS50175">
    <property type="entry name" value="ASP_PROT_RETROV"/>
    <property type="match status" value="1"/>
</dbReference>
<feature type="compositionally biased region" description="Pro residues" evidence="2">
    <location>
        <begin position="138"/>
        <end position="147"/>
    </location>
</feature>
<comment type="caution">
    <text evidence="4">The sequence shown here is derived from an EMBL/GenBank/DDBJ whole genome shotgun (WGS) entry which is preliminary data.</text>
</comment>
<dbReference type="AlphaFoldDB" id="A0A226DHB9"/>
<dbReference type="Proteomes" id="UP000198287">
    <property type="component" value="Unassembled WGS sequence"/>
</dbReference>
<protein>
    <recommendedName>
        <fullName evidence="3">Peptidase A2 domain-containing protein</fullName>
    </recommendedName>
</protein>
<dbReference type="SUPFAM" id="SSF50630">
    <property type="entry name" value="Acid proteases"/>
    <property type="match status" value="1"/>
</dbReference>
<feature type="domain" description="Peptidase A2" evidence="3">
    <location>
        <begin position="24"/>
        <end position="59"/>
    </location>
</feature>
<evidence type="ECO:0000259" key="3">
    <source>
        <dbReference type="PROSITE" id="PS50175"/>
    </source>
</evidence>
<evidence type="ECO:0000256" key="2">
    <source>
        <dbReference type="SAM" id="MobiDB-lite"/>
    </source>
</evidence>
<organism evidence="4 5">
    <name type="scientific">Folsomia candida</name>
    <name type="common">Springtail</name>
    <dbReference type="NCBI Taxonomy" id="158441"/>
    <lineage>
        <taxon>Eukaryota</taxon>
        <taxon>Metazoa</taxon>
        <taxon>Ecdysozoa</taxon>
        <taxon>Arthropoda</taxon>
        <taxon>Hexapoda</taxon>
        <taxon>Collembola</taxon>
        <taxon>Entomobryomorpha</taxon>
        <taxon>Isotomoidea</taxon>
        <taxon>Isotomidae</taxon>
        <taxon>Proisotominae</taxon>
        <taxon>Folsomia</taxon>
    </lineage>
</organism>
<dbReference type="EMBL" id="LNIX01000019">
    <property type="protein sequence ID" value="OXA44633.1"/>
    <property type="molecule type" value="Genomic_DNA"/>
</dbReference>
<gene>
    <name evidence="4" type="ORF">Fcan01_20632</name>
</gene>
<evidence type="ECO:0000256" key="1">
    <source>
        <dbReference type="ARBA" id="ARBA00022801"/>
    </source>
</evidence>
<feature type="region of interest" description="Disordered" evidence="2">
    <location>
        <begin position="132"/>
        <end position="180"/>
    </location>
</feature>
<keyword evidence="5" id="KW-1185">Reference proteome</keyword>
<evidence type="ECO:0000313" key="5">
    <source>
        <dbReference type="Proteomes" id="UP000198287"/>
    </source>
</evidence>
<reference evidence="4 5" key="1">
    <citation type="submission" date="2015-12" db="EMBL/GenBank/DDBJ databases">
        <title>The genome of Folsomia candida.</title>
        <authorList>
            <person name="Faddeeva A."/>
            <person name="Derks M.F."/>
            <person name="Anvar Y."/>
            <person name="Smit S."/>
            <person name="Van Straalen N."/>
            <person name="Roelofs D."/>
        </authorList>
    </citation>
    <scope>NUCLEOTIDE SEQUENCE [LARGE SCALE GENOMIC DNA]</scope>
    <source>
        <strain evidence="4 5">VU population</strain>
        <tissue evidence="4">Whole body</tissue>
    </source>
</reference>
<name>A0A226DHB9_FOLCA</name>
<dbReference type="GO" id="GO:0004190">
    <property type="term" value="F:aspartic-type endopeptidase activity"/>
    <property type="evidence" value="ECO:0007669"/>
    <property type="project" value="InterPro"/>
</dbReference>
<accession>A0A226DHB9</accession>
<sequence length="191" mass="21549">MRLSSGGHRQSRWIEKVNVDQQEIEFKLDPGADVTVISSKTFSQLWLQPSTRILNGPDGQNLNLQGKFRSRLSFKENDIKKEIFVVSHLDRSLLGLAACEDLNLVKCLNCWDGYSSSKKVEALMDNMVEPDVIEPVDEPPPLTPPPRKVNSTSRKINSPPPQLSLSQEPQRHGNYVTRSGRVVKPAQRLTY</sequence>
<dbReference type="Gene3D" id="2.40.70.10">
    <property type="entry name" value="Acid Proteases"/>
    <property type="match status" value="1"/>
</dbReference>
<dbReference type="GO" id="GO:0006508">
    <property type="term" value="P:proteolysis"/>
    <property type="evidence" value="ECO:0007669"/>
    <property type="project" value="InterPro"/>
</dbReference>
<dbReference type="OrthoDB" id="8029257at2759"/>
<keyword evidence="1" id="KW-0378">Hydrolase</keyword>
<evidence type="ECO:0000313" key="4">
    <source>
        <dbReference type="EMBL" id="OXA44633.1"/>
    </source>
</evidence>
<proteinExistence type="predicted"/>